<comment type="caution">
    <text evidence="1">The sequence shown here is derived from an EMBL/GenBank/DDBJ whole genome shotgun (WGS) entry which is preliminary data.</text>
</comment>
<name>A0AAD6YDG9_9AGAR</name>
<evidence type="ECO:0000313" key="2">
    <source>
        <dbReference type="Proteomes" id="UP001219525"/>
    </source>
</evidence>
<organism evidence="1 2">
    <name type="scientific">Mycena pura</name>
    <dbReference type="NCBI Taxonomy" id="153505"/>
    <lineage>
        <taxon>Eukaryota</taxon>
        <taxon>Fungi</taxon>
        <taxon>Dikarya</taxon>
        <taxon>Basidiomycota</taxon>
        <taxon>Agaricomycotina</taxon>
        <taxon>Agaricomycetes</taxon>
        <taxon>Agaricomycetidae</taxon>
        <taxon>Agaricales</taxon>
        <taxon>Marasmiineae</taxon>
        <taxon>Mycenaceae</taxon>
        <taxon>Mycena</taxon>
    </lineage>
</organism>
<proteinExistence type="predicted"/>
<keyword evidence="2" id="KW-1185">Reference proteome</keyword>
<accession>A0AAD6YDG9</accession>
<gene>
    <name evidence="1" type="ORF">GGX14DRAFT_392928</name>
</gene>
<dbReference type="AlphaFoldDB" id="A0AAD6YDG9"/>
<dbReference type="EMBL" id="JARJCW010000021">
    <property type="protein sequence ID" value="KAJ7213422.1"/>
    <property type="molecule type" value="Genomic_DNA"/>
</dbReference>
<evidence type="ECO:0000313" key="1">
    <source>
        <dbReference type="EMBL" id="KAJ7213422.1"/>
    </source>
</evidence>
<dbReference type="Proteomes" id="UP001219525">
    <property type="component" value="Unassembled WGS sequence"/>
</dbReference>
<protein>
    <submittedName>
        <fullName evidence="1">Uncharacterized protein</fullName>
    </submittedName>
</protein>
<sequence>MALYRELVHREGEGEAAGPEPGAVTIAQNDRFDSRFESRFGSRFGGREKSRCSSDTTRWAHWHAGTGRNPAAVLPVELTLDSLCGAGGAAALAARSPGPGRPRLQLCADDTWPWKLTTPSHSDCSRFELSGLWFSDCWSRCENDSKRQSLRQVVLMAKTTPRSDCRFGYRDRT</sequence>
<reference evidence="1" key="1">
    <citation type="submission" date="2023-03" db="EMBL/GenBank/DDBJ databases">
        <title>Massive genome expansion in bonnet fungi (Mycena s.s.) driven by repeated elements and novel gene families across ecological guilds.</title>
        <authorList>
            <consortium name="Lawrence Berkeley National Laboratory"/>
            <person name="Harder C.B."/>
            <person name="Miyauchi S."/>
            <person name="Viragh M."/>
            <person name="Kuo A."/>
            <person name="Thoen E."/>
            <person name="Andreopoulos B."/>
            <person name="Lu D."/>
            <person name="Skrede I."/>
            <person name="Drula E."/>
            <person name="Henrissat B."/>
            <person name="Morin E."/>
            <person name="Kohler A."/>
            <person name="Barry K."/>
            <person name="LaButti K."/>
            <person name="Morin E."/>
            <person name="Salamov A."/>
            <person name="Lipzen A."/>
            <person name="Mereny Z."/>
            <person name="Hegedus B."/>
            <person name="Baldrian P."/>
            <person name="Stursova M."/>
            <person name="Weitz H."/>
            <person name="Taylor A."/>
            <person name="Grigoriev I.V."/>
            <person name="Nagy L.G."/>
            <person name="Martin F."/>
            <person name="Kauserud H."/>
        </authorList>
    </citation>
    <scope>NUCLEOTIDE SEQUENCE</scope>
    <source>
        <strain evidence="1">9144</strain>
    </source>
</reference>